<dbReference type="InterPro" id="IPR000073">
    <property type="entry name" value="AB_hydrolase_1"/>
</dbReference>
<dbReference type="EMBL" id="FSQW01000002">
    <property type="protein sequence ID" value="SIN91057.1"/>
    <property type="molecule type" value="Genomic_DNA"/>
</dbReference>
<dbReference type="Gene3D" id="3.40.50.1820">
    <property type="entry name" value="alpha/beta hydrolase"/>
    <property type="match status" value="1"/>
</dbReference>
<accession>A0A1N6F726</accession>
<gene>
    <name evidence="2" type="ORF">SAMN02745824_2266</name>
</gene>
<keyword evidence="2" id="KW-0378">Hydrolase</keyword>
<dbReference type="GO" id="GO:0016787">
    <property type="term" value="F:hydrolase activity"/>
    <property type="evidence" value="ECO:0007669"/>
    <property type="project" value="UniProtKB-KW"/>
</dbReference>
<organism evidence="2 3">
    <name type="scientific">Parasphingorhabdus marina DSM 22363</name>
    <dbReference type="NCBI Taxonomy" id="1123272"/>
    <lineage>
        <taxon>Bacteria</taxon>
        <taxon>Pseudomonadati</taxon>
        <taxon>Pseudomonadota</taxon>
        <taxon>Alphaproteobacteria</taxon>
        <taxon>Sphingomonadales</taxon>
        <taxon>Sphingomonadaceae</taxon>
        <taxon>Parasphingorhabdus</taxon>
    </lineage>
</organism>
<dbReference type="Proteomes" id="UP000185192">
    <property type="component" value="Unassembled WGS sequence"/>
</dbReference>
<dbReference type="AlphaFoldDB" id="A0A1N6F726"/>
<evidence type="ECO:0000313" key="2">
    <source>
        <dbReference type="EMBL" id="SIN91057.1"/>
    </source>
</evidence>
<name>A0A1N6F726_9SPHN</name>
<dbReference type="InterPro" id="IPR029058">
    <property type="entry name" value="AB_hydrolase_fold"/>
</dbReference>
<dbReference type="NCBIfam" id="TIGR03100">
    <property type="entry name" value="hydr1_PEP"/>
    <property type="match status" value="1"/>
</dbReference>
<dbReference type="SUPFAM" id="SSF53474">
    <property type="entry name" value="alpha/beta-Hydrolases"/>
    <property type="match status" value="1"/>
</dbReference>
<feature type="domain" description="AB hydrolase-1" evidence="1">
    <location>
        <begin position="38"/>
        <end position="247"/>
    </location>
</feature>
<evidence type="ECO:0000259" key="1">
    <source>
        <dbReference type="Pfam" id="PF12697"/>
    </source>
</evidence>
<evidence type="ECO:0000313" key="3">
    <source>
        <dbReference type="Proteomes" id="UP000185192"/>
    </source>
</evidence>
<reference evidence="3" key="1">
    <citation type="submission" date="2016-11" db="EMBL/GenBank/DDBJ databases">
        <authorList>
            <person name="Varghese N."/>
            <person name="Submissions S."/>
        </authorList>
    </citation>
    <scope>NUCLEOTIDE SEQUENCE [LARGE SCALE GENOMIC DNA]</scope>
    <source>
        <strain evidence="3">DSM 22363</strain>
    </source>
</reference>
<sequence length="269" mass="28749">MHQITCGDSDLAATLDSAPGTTGLLIVSGGNEIRSGAHGGMAELARKIAENGFPVLRFDRRGIGDSSGPNAGFAGSRDDIAAAADFLCQKCPRVQKLAGFGNCDASTALALFQAELGLDGLCIANPWTIEQTGQEPDAPSPPSAAAIRARYWQRLKNPGTYADLLRGRINLAKLFSGLKKAAKKEEITPLALDLGEALANLEIPCELLIAEKDTTARAFMACWESARYARVTDKSNLALHSFDTASHGFADKESKAWLEKRLLEFLSKL</sequence>
<protein>
    <submittedName>
        <fullName evidence="2">Exosortase A system-associated hydrolase 1</fullName>
    </submittedName>
</protein>
<proteinExistence type="predicted"/>
<dbReference type="Pfam" id="PF12697">
    <property type="entry name" value="Abhydrolase_6"/>
    <property type="match status" value="1"/>
</dbReference>
<dbReference type="STRING" id="1123272.SAMN02745824_2266"/>
<keyword evidence="3" id="KW-1185">Reference proteome</keyword>
<dbReference type="InterPro" id="IPR017531">
    <property type="entry name" value="Hydrolase-1_PEP"/>
</dbReference>